<comment type="similarity">
    <text evidence="1 9">Belongs to the ArgJ family.</text>
</comment>
<evidence type="ECO:0000256" key="1">
    <source>
        <dbReference type="ARBA" id="ARBA00006774"/>
    </source>
</evidence>
<dbReference type="UniPathway" id="UPA00068">
    <property type="reaction ID" value="UER00106"/>
</dbReference>
<keyword evidence="9" id="KW-0511">Multifunctional enzyme</keyword>
<reference evidence="10 11" key="1">
    <citation type="submission" date="2018-08" db="EMBL/GenBank/DDBJ databases">
        <title>Draft genome of candidate division NPL-UPA2 bacterium Unc8 that adapted to ultra-basic serpentinizing groundwater.</title>
        <authorList>
            <person name="Ishii S."/>
            <person name="Suzuki S."/>
            <person name="Nealson K.H."/>
        </authorList>
    </citation>
    <scope>NUCLEOTIDE SEQUENCE [LARGE SCALE GENOMIC DNA]</scope>
    <source>
        <strain evidence="10">Unc8</strain>
    </source>
</reference>
<dbReference type="InterPro" id="IPR002813">
    <property type="entry name" value="Arg_biosynth_ArgJ"/>
</dbReference>
<sequence>MIKEIAGGVAVPHGFRADGVSCGIKKNGKDLAIISSEVKARAAALFTTNKLQAAPLKITQKHLRNGIAQAVIINSGNANSATGEEGLRDARKMAKLTAVKLGIKESDVLVSSTGIIGKKLPMDKIKAGIEKLLPRGGINGSRKVAEAIMTTDTLPKEVAVTIKVGGEKITVGAVAKGAGMVSPHLATMLSFITTDALITPAALSYVLRKSVETSFNMITIDGDMSTNDMVVILANGLAGNKEITMKDLVKFQDAITFVTSSLAKMIVKNAEGATKFVTVKVKNAPNLNAAKMASLAIAKSNLVKAALYGCDPNWGRIISALGSSGININSKKIDIYIGGVIVAQNGVMTEFNSQMVKKKMTQRTFTILVDIKIGNEEATAWTCDLSEDYVRINSSYST</sequence>
<dbReference type="FunFam" id="3.10.20.340:FF:000001">
    <property type="entry name" value="Arginine biosynthesis bifunctional protein ArgJ, chloroplastic"/>
    <property type="match status" value="1"/>
</dbReference>
<evidence type="ECO:0000313" key="10">
    <source>
        <dbReference type="EMBL" id="RII00273.1"/>
    </source>
</evidence>
<feature type="site" description="Involved in the stabilization of negative charge on the oxyanion by the formation of the oxyanion hole" evidence="9">
    <location>
        <position position="114"/>
    </location>
</feature>
<organism evidence="10 11">
    <name type="scientific">candidate division NPL-UPA2 bacterium Unc8</name>
    <dbReference type="NCBI Taxonomy" id="1980939"/>
    <lineage>
        <taxon>Bacteria</taxon>
    </lineage>
</organism>
<evidence type="ECO:0000256" key="5">
    <source>
        <dbReference type="ARBA" id="ARBA00022679"/>
    </source>
</evidence>
<evidence type="ECO:0000256" key="3">
    <source>
        <dbReference type="ARBA" id="ARBA00022571"/>
    </source>
</evidence>
<dbReference type="GO" id="GO:0006592">
    <property type="term" value="P:ornithine biosynthetic process"/>
    <property type="evidence" value="ECO:0007669"/>
    <property type="project" value="TreeGrafter"/>
</dbReference>
<evidence type="ECO:0000256" key="9">
    <source>
        <dbReference type="HAMAP-Rule" id="MF_01106"/>
    </source>
</evidence>
<protein>
    <recommendedName>
        <fullName evidence="9">Arginine biosynthesis bifunctional protein ArgJ</fullName>
    </recommendedName>
    <domain>
        <recommendedName>
            <fullName evidence="9">Glutamate N-acetyltransferase</fullName>
            <ecNumber evidence="9">2.3.1.35</ecNumber>
        </recommendedName>
        <alternativeName>
            <fullName evidence="9">Ornithine acetyltransferase</fullName>
            <shortName evidence="9">OATase</shortName>
        </alternativeName>
        <alternativeName>
            <fullName evidence="9">Ornithine transacetylase</fullName>
        </alternativeName>
    </domain>
    <domain>
        <recommendedName>
            <fullName evidence="9">Amino-acid acetyltransferase</fullName>
            <ecNumber evidence="9">2.3.1.1</ecNumber>
        </recommendedName>
        <alternativeName>
            <fullName evidence="9">N-acetylglutamate synthase</fullName>
            <shortName evidence="9">AGSase</shortName>
        </alternativeName>
    </domain>
    <component>
        <recommendedName>
            <fullName evidence="9">Arginine biosynthesis bifunctional protein ArgJ alpha chain</fullName>
        </recommendedName>
    </component>
    <component>
        <recommendedName>
            <fullName evidence="9">Arginine biosynthesis bifunctional protein ArgJ beta chain</fullName>
        </recommendedName>
    </component>
</protein>
<keyword evidence="9" id="KW-0963">Cytoplasm</keyword>
<dbReference type="GO" id="GO:0005737">
    <property type="term" value="C:cytoplasm"/>
    <property type="evidence" value="ECO:0007669"/>
    <property type="project" value="UniProtKB-SubCell"/>
</dbReference>
<feature type="binding site" evidence="9">
    <location>
        <position position="150"/>
    </location>
    <ligand>
        <name>substrate</name>
    </ligand>
</feature>
<comment type="catalytic activity">
    <reaction evidence="9">
        <text>L-glutamate + acetyl-CoA = N-acetyl-L-glutamate + CoA + H(+)</text>
        <dbReference type="Rhea" id="RHEA:24292"/>
        <dbReference type="ChEBI" id="CHEBI:15378"/>
        <dbReference type="ChEBI" id="CHEBI:29985"/>
        <dbReference type="ChEBI" id="CHEBI:44337"/>
        <dbReference type="ChEBI" id="CHEBI:57287"/>
        <dbReference type="ChEBI" id="CHEBI:57288"/>
        <dbReference type="EC" id="2.3.1.1"/>
    </reaction>
</comment>
<dbReference type="NCBIfam" id="TIGR00120">
    <property type="entry name" value="ArgJ"/>
    <property type="match status" value="1"/>
</dbReference>
<gene>
    <name evidence="9 10" type="primary">argJ</name>
    <name evidence="10" type="ORF">B9J77_03025</name>
</gene>
<dbReference type="EMBL" id="NDHY01000005">
    <property type="protein sequence ID" value="RII00273.1"/>
    <property type="molecule type" value="Genomic_DNA"/>
</dbReference>
<dbReference type="Proteomes" id="UP000266287">
    <property type="component" value="Unassembled WGS sequence"/>
</dbReference>
<comment type="pathway">
    <text evidence="9">Amino-acid biosynthesis; L-arginine biosynthesis; L-ornithine and N-acetyl-L-glutamate from L-glutamate and N(2)-acetyl-L-ornithine (cyclic): step 1/1.</text>
</comment>
<comment type="catalytic activity">
    <reaction evidence="8 9">
        <text>N(2)-acetyl-L-ornithine + L-glutamate = N-acetyl-L-glutamate + L-ornithine</text>
        <dbReference type="Rhea" id="RHEA:15349"/>
        <dbReference type="ChEBI" id="CHEBI:29985"/>
        <dbReference type="ChEBI" id="CHEBI:44337"/>
        <dbReference type="ChEBI" id="CHEBI:46911"/>
        <dbReference type="ChEBI" id="CHEBI:57805"/>
        <dbReference type="EC" id="2.3.1.35"/>
    </reaction>
</comment>
<feature type="site" description="Cleavage; by autolysis" evidence="9">
    <location>
        <begin position="186"/>
        <end position="187"/>
    </location>
</feature>
<dbReference type="PANTHER" id="PTHR23100">
    <property type="entry name" value="ARGININE BIOSYNTHESIS BIFUNCTIONAL PROTEIN ARGJ"/>
    <property type="match status" value="1"/>
</dbReference>
<comment type="caution">
    <text evidence="10">The sequence shown here is derived from an EMBL/GenBank/DDBJ whole genome shotgun (WGS) entry which is preliminary data.</text>
</comment>
<dbReference type="PANTHER" id="PTHR23100:SF0">
    <property type="entry name" value="ARGININE BIOSYNTHESIS BIFUNCTIONAL PROTEIN ARGJ, MITOCHONDRIAL"/>
    <property type="match status" value="1"/>
</dbReference>
<dbReference type="InterPro" id="IPR016117">
    <property type="entry name" value="ArgJ-like_dom_sf"/>
</dbReference>
<name>A0A399FYJ9_UNCN2</name>
<dbReference type="FunFam" id="3.60.70.12:FF:000001">
    <property type="entry name" value="Arginine biosynthesis bifunctional protein ArgJ, chloroplastic"/>
    <property type="match status" value="1"/>
</dbReference>
<proteinExistence type="inferred from homology"/>
<keyword evidence="7 9" id="KW-0012">Acyltransferase</keyword>
<comment type="function">
    <text evidence="9">Catalyzes two activities which are involved in the cyclic version of arginine biosynthesis: the synthesis of N-acetylglutamate from glutamate and acetyl-CoA as the acetyl donor, and of ornithine by transacetylation between N(2)-acetylornithine and glutamate.</text>
</comment>
<feature type="active site" description="Nucleophile" evidence="9">
    <location>
        <position position="187"/>
    </location>
</feature>
<feature type="chain" id="PRO_5023373686" description="Arginine biosynthesis bifunctional protein ArgJ alpha chain" evidence="9">
    <location>
        <begin position="1"/>
        <end position="186"/>
    </location>
</feature>
<feature type="binding site" evidence="9">
    <location>
        <position position="398"/>
    </location>
    <ligand>
        <name>substrate</name>
    </ligand>
</feature>
<feature type="binding site" evidence="9">
    <location>
        <position position="187"/>
    </location>
    <ligand>
        <name>substrate</name>
    </ligand>
</feature>
<comment type="subunit">
    <text evidence="2 9">Heterotetramer of two alpha and two beta chains.</text>
</comment>
<comment type="subcellular location">
    <subcellularLocation>
        <location evidence="9">Cytoplasm</location>
    </subcellularLocation>
</comment>
<feature type="chain" id="PRO_5023373685" description="Arginine biosynthesis bifunctional protein ArgJ beta chain" evidence="9">
    <location>
        <begin position="187"/>
        <end position="398"/>
    </location>
</feature>
<dbReference type="Gene3D" id="3.60.70.12">
    <property type="entry name" value="L-amino peptidase D-ALA esterase/amidase"/>
    <property type="match status" value="1"/>
</dbReference>
<dbReference type="EC" id="2.3.1.35" evidence="9"/>
<dbReference type="EC" id="2.3.1.1" evidence="9"/>
<comment type="pathway">
    <text evidence="9">Amino-acid biosynthesis; L-arginine biosynthesis; N(2)-acetyl-L-ornithine from L-glutamate: step 1/4.</text>
</comment>
<accession>A0A399FYJ9</accession>
<feature type="binding site" evidence="9">
    <location>
        <position position="271"/>
    </location>
    <ligand>
        <name>substrate</name>
    </ligand>
</feature>
<dbReference type="HAMAP" id="MF_01106">
    <property type="entry name" value="ArgJ"/>
    <property type="match status" value="1"/>
</dbReference>
<feature type="binding site" evidence="9">
    <location>
        <position position="393"/>
    </location>
    <ligand>
        <name>substrate</name>
    </ligand>
</feature>
<keyword evidence="4 9" id="KW-0028">Amino-acid biosynthesis</keyword>
<evidence type="ECO:0000256" key="7">
    <source>
        <dbReference type="ARBA" id="ARBA00023315"/>
    </source>
</evidence>
<feature type="site" description="Involved in the stabilization of negative charge on the oxyanion by the formation of the oxyanion hole" evidence="9">
    <location>
        <position position="113"/>
    </location>
</feature>
<evidence type="ECO:0000256" key="6">
    <source>
        <dbReference type="ARBA" id="ARBA00022813"/>
    </source>
</evidence>
<dbReference type="AlphaFoldDB" id="A0A399FYJ9"/>
<dbReference type="SUPFAM" id="SSF56266">
    <property type="entry name" value="DmpA/ArgJ-like"/>
    <property type="match status" value="1"/>
</dbReference>
<dbReference type="Gene3D" id="3.10.20.340">
    <property type="entry name" value="ArgJ beta chain, C-terminal domain"/>
    <property type="match status" value="1"/>
</dbReference>
<keyword evidence="6 9" id="KW-0068">Autocatalytic cleavage</keyword>
<evidence type="ECO:0000256" key="8">
    <source>
        <dbReference type="ARBA" id="ARBA00049439"/>
    </source>
</evidence>
<dbReference type="NCBIfam" id="NF003802">
    <property type="entry name" value="PRK05388.1"/>
    <property type="match status" value="1"/>
</dbReference>
<dbReference type="CDD" id="cd02152">
    <property type="entry name" value="OAT"/>
    <property type="match status" value="1"/>
</dbReference>
<evidence type="ECO:0000256" key="4">
    <source>
        <dbReference type="ARBA" id="ARBA00022605"/>
    </source>
</evidence>
<keyword evidence="3 9" id="KW-0055">Arginine biosynthesis</keyword>
<dbReference type="Pfam" id="PF01960">
    <property type="entry name" value="ArgJ"/>
    <property type="match status" value="1"/>
</dbReference>
<dbReference type="InterPro" id="IPR042195">
    <property type="entry name" value="ArgJ_beta_C"/>
</dbReference>
<keyword evidence="5 9" id="KW-0808">Transferase</keyword>
<evidence type="ECO:0000256" key="2">
    <source>
        <dbReference type="ARBA" id="ARBA00011475"/>
    </source>
</evidence>
<dbReference type="GO" id="GO:0006526">
    <property type="term" value="P:L-arginine biosynthetic process"/>
    <property type="evidence" value="ECO:0007669"/>
    <property type="project" value="UniProtKB-UniRule"/>
</dbReference>
<feature type="binding site" evidence="9">
    <location>
        <position position="176"/>
    </location>
    <ligand>
        <name>substrate</name>
    </ligand>
</feature>
<dbReference type="GO" id="GO:0004358">
    <property type="term" value="F:L-glutamate N-acetyltransferase activity, acting on acetyl-L-ornithine as donor"/>
    <property type="evidence" value="ECO:0007669"/>
    <property type="project" value="UniProtKB-UniRule"/>
</dbReference>
<evidence type="ECO:0000313" key="11">
    <source>
        <dbReference type="Proteomes" id="UP000266287"/>
    </source>
</evidence>
<dbReference type="GO" id="GO:0004042">
    <property type="term" value="F:L-glutamate N-acetyltransferase activity"/>
    <property type="evidence" value="ECO:0007669"/>
    <property type="project" value="UniProtKB-UniRule"/>
</dbReference>